<feature type="domain" description="Response regulatory" evidence="15">
    <location>
        <begin position="1143"/>
        <end position="1258"/>
    </location>
</feature>
<comment type="caution">
    <text evidence="16">The sequence shown here is derived from an EMBL/GenBank/DDBJ whole genome shotgun (WGS) entry which is preliminary data.</text>
</comment>
<keyword evidence="7" id="KW-0067">ATP-binding</keyword>
<dbReference type="SMART" id="SM00387">
    <property type="entry name" value="HATPase_c"/>
    <property type="match status" value="1"/>
</dbReference>
<dbReference type="Gene3D" id="3.40.50.2300">
    <property type="match status" value="1"/>
</dbReference>
<evidence type="ECO:0000256" key="6">
    <source>
        <dbReference type="ARBA" id="ARBA00022777"/>
    </source>
</evidence>
<evidence type="ECO:0000256" key="12">
    <source>
        <dbReference type="PROSITE-ProRule" id="PRU00169"/>
    </source>
</evidence>
<evidence type="ECO:0000256" key="5">
    <source>
        <dbReference type="ARBA" id="ARBA00022741"/>
    </source>
</evidence>
<dbReference type="SUPFAM" id="SSF46689">
    <property type="entry name" value="Homeodomain-like"/>
    <property type="match status" value="1"/>
</dbReference>
<dbReference type="GO" id="GO:0003700">
    <property type="term" value="F:DNA-binding transcription factor activity"/>
    <property type="evidence" value="ECO:0007669"/>
    <property type="project" value="InterPro"/>
</dbReference>
<dbReference type="SUPFAM" id="SSF63829">
    <property type="entry name" value="Calcium-dependent phosphotriesterase"/>
    <property type="match status" value="2"/>
</dbReference>
<dbReference type="Pfam" id="PF00072">
    <property type="entry name" value="Response_reg"/>
    <property type="match status" value="1"/>
</dbReference>
<dbReference type="InterPro" id="IPR036097">
    <property type="entry name" value="HisK_dim/P_sf"/>
</dbReference>
<dbReference type="Pfam" id="PF02518">
    <property type="entry name" value="HATPase_c"/>
    <property type="match status" value="1"/>
</dbReference>
<dbReference type="Gene3D" id="2.60.40.10">
    <property type="entry name" value="Immunoglobulins"/>
    <property type="match status" value="1"/>
</dbReference>
<dbReference type="InterPro" id="IPR005467">
    <property type="entry name" value="His_kinase_dom"/>
</dbReference>
<dbReference type="Pfam" id="PF07495">
    <property type="entry name" value="Y_Y_Y"/>
    <property type="match status" value="1"/>
</dbReference>
<protein>
    <recommendedName>
        <fullName evidence="2">histidine kinase</fullName>
        <ecNumber evidence="2">2.7.13.3</ecNumber>
    </recommendedName>
</protein>
<dbReference type="Gene3D" id="1.10.287.130">
    <property type="match status" value="1"/>
</dbReference>
<gene>
    <name evidence="16" type="ORF">F6U93_02785</name>
</gene>
<dbReference type="InterPro" id="IPR003594">
    <property type="entry name" value="HATPase_dom"/>
</dbReference>
<dbReference type="SMART" id="SM00388">
    <property type="entry name" value="HisKA"/>
    <property type="match status" value="1"/>
</dbReference>
<dbReference type="PROSITE" id="PS01124">
    <property type="entry name" value="HTH_ARAC_FAMILY_2"/>
    <property type="match status" value="1"/>
</dbReference>
<keyword evidence="6" id="KW-0418">Kinase</keyword>
<evidence type="ECO:0000256" key="2">
    <source>
        <dbReference type="ARBA" id="ARBA00012438"/>
    </source>
</evidence>
<evidence type="ECO:0000313" key="17">
    <source>
        <dbReference type="Proteomes" id="UP000441333"/>
    </source>
</evidence>
<evidence type="ECO:0000256" key="3">
    <source>
        <dbReference type="ARBA" id="ARBA00022553"/>
    </source>
</evidence>
<evidence type="ECO:0000259" key="15">
    <source>
        <dbReference type="PROSITE" id="PS50110"/>
    </source>
</evidence>
<dbReference type="InterPro" id="IPR011110">
    <property type="entry name" value="Reg_prop"/>
</dbReference>
<evidence type="ECO:0000313" key="16">
    <source>
        <dbReference type="EMBL" id="KAB1069755.1"/>
    </source>
</evidence>
<dbReference type="SUPFAM" id="SSF50998">
    <property type="entry name" value="Quinoprotein alcohol dehydrogenase-like"/>
    <property type="match status" value="1"/>
</dbReference>
<dbReference type="Pfam" id="PF00512">
    <property type="entry name" value="HisKA"/>
    <property type="match status" value="1"/>
</dbReference>
<keyword evidence="3 12" id="KW-0597">Phosphoprotein</keyword>
<evidence type="ECO:0000256" key="4">
    <source>
        <dbReference type="ARBA" id="ARBA00022679"/>
    </source>
</evidence>
<evidence type="ECO:0000259" key="13">
    <source>
        <dbReference type="PROSITE" id="PS01124"/>
    </source>
</evidence>
<dbReference type="SUPFAM" id="SSF55874">
    <property type="entry name" value="ATPase domain of HSP90 chaperone/DNA topoisomerase II/histidine kinase"/>
    <property type="match status" value="1"/>
</dbReference>
<dbReference type="InterPro" id="IPR003661">
    <property type="entry name" value="HisK_dim/P_dom"/>
</dbReference>
<keyword evidence="17" id="KW-1185">Reference proteome</keyword>
<dbReference type="SMART" id="SM00448">
    <property type="entry name" value="REC"/>
    <property type="match status" value="1"/>
</dbReference>
<name>A0A6N6MKU2_9FLAO</name>
<evidence type="ECO:0000256" key="7">
    <source>
        <dbReference type="ARBA" id="ARBA00022840"/>
    </source>
</evidence>
<proteinExistence type="predicted"/>
<dbReference type="InterPro" id="IPR036890">
    <property type="entry name" value="HATPase_C_sf"/>
</dbReference>
<dbReference type="Gene3D" id="3.30.565.10">
    <property type="entry name" value="Histidine kinase-like ATPase, C-terminal domain"/>
    <property type="match status" value="1"/>
</dbReference>
<feature type="domain" description="Histidine kinase" evidence="14">
    <location>
        <begin position="861"/>
        <end position="1094"/>
    </location>
</feature>
<dbReference type="PANTHER" id="PTHR43547">
    <property type="entry name" value="TWO-COMPONENT HISTIDINE KINASE"/>
    <property type="match status" value="1"/>
</dbReference>
<keyword evidence="4" id="KW-0808">Transferase</keyword>
<dbReference type="CDD" id="cd17574">
    <property type="entry name" value="REC_OmpR"/>
    <property type="match status" value="1"/>
</dbReference>
<dbReference type="InterPro" id="IPR011006">
    <property type="entry name" value="CheY-like_superfamily"/>
</dbReference>
<dbReference type="Gene3D" id="2.130.10.10">
    <property type="entry name" value="YVTN repeat-like/Quinoprotein amine dehydrogenase"/>
    <property type="match status" value="2"/>
</dbReference>
<dbReference type="SUPFAM" id="SSF47384">
    <property type="entry name" value="Homodimeric domain of signal transducing histidine kinase"/>
    <property type="match status" value="1"/>
</dbReference>
<dbReference type="SUPFAM" id="SSF52172">
    <property type="entry name" value="CheY-like"/>
    <property type="match status" value="1"/>
</dbReference>
<dbReference type="InterPro" id="IPR018060">
    <property type="entry name" value="HTH_AraC"/>
</dbReference>
<keyword evidence="8" id="KW-0902">Two-component regulatory system</keyword>
<dbReference type="PANTHER" id="PTHR43547:SF2">
    <property type="entry name" value="HYBRID SIGNAL TRANSDUCTION HISTIDINE KINASE C"/>
    <property type="match status" value="1"/>
</dbReference>
<dbReference type="EMBL" id="WAAT01000022">
    <property type="protein sequence ID" value="KAB1069755.1"/>
    <property type="molecule type" value="Genomic_DNA"/>
</dbReference>
<dbReference type="InterPro" id="IPR011123">
    <property type="entry name" value="Y_Y_Y"/>
</dbReference>
<dbReference type="GO" id="GO:0043565">
    <property type="term" value="F:sequence-specific DNA binding"/>
    <property type="evidence" value="ECO:0007669"/>
    <property type="project" value="InterPro"/>
</dbReference>
<dbReference type="PRINTS" id="PR00344">
    <property type="entry name" value="BCTRLSENSOR"/>
</dbReference>
<feature type="domain" description="HTH araC/xylS-type" evidence="13">
    <location>
        <begin position="1290"/>
        <end position="1389"/>
    </location>
</feature>
<dbReference type="InterPro" id="IPR011047">
    <property type="entry name" value="Quinoprotein_ADH-like_sf"/>
</dbReference>
<dbReference type="Pfam" id="PF12833">
    <property type="entry name" value="HTH_18"/>
    <property type="match status" value="1"/>
</dbReference>
<dbReference type="Gene3D" id="1.10.10.60">
    <property type="entry name" value="Homeodomain-like"/>
    <property type="match status" value="2"/>
</dbReference>
<accession>A0A6N6MKU2</accession>
<reference evidence="16 17" key="1">
    <citation type="submission" date="2019-09" db="EMBL/GenBank/DDBJ databases">
        <authorList>
            <person name="Cao W.R."/>
        </authorList>
    </citation>
    <scope>NUCLEOTIDE SEQUENCE [LARGE SCALE GENOMIC DNA]</scope>
    <source>
        <strain evidence="16 17">B1N29</strain>
    </source>
</reference>
<evidence type="ECO:0000256" key="9">
    <source>
        <dbReference type="ARBA" id="ARBA00023015"/>
    </source>
</evidence>
<dbReference type="PROSITE" id="PS50110">
    <property type="entry name" value="RESPONSE_REGULATORY"/>
    <property type="match status" value="1"/>
</dbReference>
<evidence type="ECO:0000259" key="14">
    <source>
        <dbReference type="PROSITE" id="PS50109"/>
    </source>
</evidence>
<sequence length="1392" mass="158569">MTKTIRLTLLLLWVFQINSWGQHLQKEYDFVSIKEGIPKVGIPDIVQDHKGLIWIATNATGLYKFDGINYTSYKHILNDSTSLSSSRVDCTFIDSKQRLWVGTENGLDLYNSALDQFQRFVLDSSNPNSDKITTITEDASDNLYIGTYGNGIFKLNINSFKVEKVANSTFHDKSHRINTNSIEHVGDNKLYVATNYGLKEIDVSENKLVHSKFYTKEKTSFNTDISTLLVDRNNQLWIGTQANEGAYKCTLNKNQNYSIIAVKQIPLTTKKIITLAQLPDDSMMIGTENDGLFHLDHNDAIVKNYIYSKEDENSLLHNSIWKVYVDNNDRIWMGYFNSGVAISDALYDKFKDIKSSPNKDNSLKITSIMALIKDEDENLWMATDGGGIDVLNTKSGKITHINSEDQSIYSGLLSNHIMSLFKDSEGNIWAGSWDSGLFFLEKGSKNFINYSSENAVGLKSNTIRSITEDAKGTIWIGTSFQGLQAFNPETKKFKHFNSEAFVKHRLNTTDVSKVLVDINDDLWLGSVDGLFKIEKDGMHIKKIHPFSDKINKTFNSSSNTNYILSIYEDSKNNIWIGTRGTGLYQYNTSNKKLEWYNRSNGLEEDNVAAIIEDADNNIWVSGNSGLTKIALNPLEYTNYTFNDGLLSNDFNAGAVLKDCQDMLYFGNLKGLDYFHPNNLKTNAKVPILHLTDLKLFNEKVIPNQEGAPLIKTISETNGITLNSDQSVFTIEYTGINFTRPEKNNYAYYLEGYEDTWNYVGQKRSATYTNLDQGNYTFKLKASNNDGVWTEAPLELSIKILPPWWKTNWAITLYISLFLLSFYYLNYLTQSRIKEKELIRNERMQRVQQDELNQKKIQFFTNISHEFRTPLTLIMNPLKDLIHDSKLDLPHHVKNKHAIINKNADRLYRLINELMDFRKLELNKLQVKARELNLLDFTKNIVSYFKEEANNKNILLSVDSDNPNVTIWADEKMLEKIIFNLLSNAIKITPEGGAINIDLLATEQLYNLPLVNENEGVQAVEIIISDTGPGLKAEEADKIFERFYQVENQSKTYFGGTGIGLEVVQSFVKLHKGNIEVSSQVGVGTTFKILLPLGNNHFEENQIVFDAASEFLKEEDFSYVPTLTLEEEDTENQFDSITTQKQHCVLVIEDNQELRSYLKLELSKQYKVLIANNGVEGLKIAKETFPDVVLTDVVMPEMDGMEFCKHLKKDLSTSHIPVLMLTAKAKIEDRIEGIETGADAYLVKPFNIRLLKLRLAQLITSRQLIFNKYFSVISEVPQDVNSTPLDKEFIENVLNHINKNIGDPNLNVESLATQLNLSRSQFYRKIKALTNQTASEFLRNIRLQKAKQILEMGETNISKVCYATGFSSHSYFTKCFKNHFGFLPTEVKSKTAS</sequence>
<feature type="modified residue" description="4-aspartylphosphate" evidence="12">
    <location>
        <position position="1191"/>
    </location>
</feature>
<dbReference type="PROSITE" id="PS00041">
    <property type="entry name" value="HTH_ARAC_FAMILY_1"/>
    <property type="match status" value="1"/>
</dbReference>
<dbReference type="InterPro" id="IPR018062">
    <property type="entry name" value="HTH_AraC-typ_CS"/>
</dbReference>
<dbReference type="FunFam" id="2.60.40.10:FF:000791">
    <property type="entry name" value="Two-component system sensor histidine kinase/response regulator"/>
    <property type="match status" value="1"/>
</dbReference>
<dbReference type="InterPro" id="IPR015943">
    <property type="entry name" value="WD40/YVTN_repeat-like_dom_sf"/>
</dbReference>
<dbReference type="FunFam" id="3.30.565.10:FF:000037">
    <property type="entry name" value="Hybrid sensor histidine kinase/response regulator"/>
    <property type="match status" value="1"/>
</dbReference>
<evidence type="ECO:0000256" key="10">
    <source>
        <dbReference type="ARBA" id="ARBA00023125"/>
    </source>
</evidence>
<dbReference type="RefSeq" id="WP_150936603.1">
    <property type="nucleotide sequence ID" value="NZ_WAAT01000022.1"/>
</dbReference>
<dbReference type="PROSITE" id="PS50109">
    <property type="entry name" value="HIS_KIN"/>
    <property type="match status" value="1"/>
</dbReference>
<dbReference type="InterPro" id="IPR013783">
    <property type="entry name" value="Ig-like_fold"/>
</dbReference>
<keyword evidence="5" id="KW-0547">Nucleotide-binding</keyword>
<dbReference type="GO" id="GO:0005524">
    <property type="term" value="F:ATP binding"/>
    <property type="evidence" value="ECO:0007669"/>
    <property type="project" value="UniProtKB-KW"/>
</dbReference>
<keyword evidence="10" id="KW-0238">DNA-binding</keyword>
<dbReference type="Proteomes" id="UP000441333">
    <property type="component" value="Unassembled WGS sequence"/>
</dbReference>
<dbReference type="GO" id="GO:0000155">
    <property type="term" value="F:phosphorelay sensor kinase activity"/>
    <property type="evidence" value="ECO:0007669"/>
    <property type="project" value="InterPro"/>
</dbReference>
<keyword evidence="9" id="KW-0805">Transcription regulation</keyword>
<dbReference type="EC" id="2.7.13.3" evidence="2"/>
<organism evidence="16 17">
    <name type="scientific">Pseudotamlana haliotis</name>
    <dbReference type="NCBI Taxonomy" id="2614804"/>
    <lineage>
        <taxon>Bacteria</taxon>
        <taxon>Pseudomonadati</taxon>
        <taxon>Bacteroidota</taxon>
        <taxon>Flavobacteriia</taxon>
        <taxon>Flavobacteriales</taxon>
        <taxon>Flavobacteriaceae</taxon>
        <taxon>Pseudotamlana</taxon>
    </lineage>
</organism>
<dbReference type="InterPro" id="IPR009057">
    <property type="entry name" value="Homeodomain-like_sf"/>
</dbReference>
<keyword evidence="11" id="KW-0804">Transcription</keyword>
<dbReference type="Pfam" id="PF07494">
    <property type="entry name" value="Reg_prop"/>
    <property type="match status" value="3"/>
</dbReference>
<evidence type="ECO:0000256" key="8">
    <source>
        <dbReference type="ARBA" id="ARBA00023012"/>
    </source>
</evidence>
<comment type="catalytic activity">
    <reaction evidence="1">
        <text>ATP + protein L-histidine = ADP + protein N-phospho-L-histidine.</text>
        <dbReference type="EC" id="2.7.13.3"/>
    </reaction>
</comment>
<dbReference type="InterPro" id="IPR001789">
    <property type="entry name" value="Sig_transdc_resp-reg_receiver"/>
</dbReference>
<evidence type="ECO:0000256" key="11">
    <source>
        <dbReference type="ARBA" id="ARBA00023163"/>
    </source>
</evidence>
<dbReference type="CDD" id="cd00082">
    <property type="entry name" value="HisKA"/>
    <property type="match status" value="1"/>
</dbReference>
<dbReference type="InterPro" id="IPR004358">
    <property type="entry name" value="Sig_transdc_His_kin-like_C"/>
</dbReference>
<dbReference type="SMART" id="SM00342">
    <property type="entry name" value="HTH_ARAC"/>
    <property type="match status" value="1"/>
</dbReference>
<evidence type="ECO:0000256" key="1">
    <source>
        <dbReference type="ARBA" id="ARBA00000085"/>
    </source>
</evidence>